<evidence type="ECO:0000313" key="2">
    <source>
        <dbReference type="Proteomes" id="UP000007801"/>
    </source>
</evidence>
<dbReference type="InterPro" id="IPR036084">
    <property type="entry name" value="Ser_inhib-like_sf"/>
</dbReference>
<gene>
    <name evidence="1" type="primary">Dana\GF26872</name>
    <name evidence="1" type="ORF">GF26872</name>
</gene>
<dbReference type="SUPFAM" id="SSF57567">
    <property type="entry name" value="Serine protease inhibitors"/>
    <property type="match status" value="1"/>
</dbReference>
<accession>A0A0P9C526</accession>
<keyword evidence="2" id="KW-1185">Reference proteome</keyword>
<name>A0A0P9C526_DROAN</name>
<feature type="non-terminal residue" evidence="1">
    <location>
        <position position="1"/>
    </location>
</feature>
<proteinExistence type="predicted"/>
<dbReference type="Proteomes" id="UP000007801">
    <property type="component" value="Unassembled WGS sequence"/>
</dbReference>
<evidence type="ECO:0000313" key="1">
    <source>
        <dbReference type="EMBL" id="KPU78827.1"/>
    </source>
</evidence>
<dbReference type="AlphaFoldDB" id="A0A0P9C526"/>
<evidence type="ECO:0008006" key="3">
    <source>
        <dbReference type="Google" id="ProtNLM"/>
    </source>
</evidence>
<reference evidence="1 2" key="1">
    <citation type="journal article" date="2007" name="Nature">
        <title>Evolution of genes and genomes on the Drosophila phylogeny.</title>
        <authorList>
            <consortium name="Drosophila 12 Genomes Consortium"/>
            <person name="Clark A.G."/>
            <person name="Eisen M.B."/>
            <person name="Smith D.R."/>
            <person name="Bergman C.M."/>
            <person name="Oliver B."/>
            <person name="Markow T.A."/>
            <person name="Kaufman T.C."/>
            <person name="Kellis M."/>
            <person name="Gelbart W."/>
            <person name="Iyer V.N."/>
            <person name="Pollard D.A."/>
            <person name="Sackton T.B."/>
            <person name="Larracuente A.M."/>
            <person name="Singh N.D."/>
            <person name="Abad J.P."/>
            <person name="Abt D.N."/>
            <person name="Adryan B."/>
            <person name="Aguade M."/>
            <person name="Akashi H."/>
            <person name="Anderson W.W."/>
            <person name="Aquadro C.F."/>
            <person name="Ardell D.H."/>
            <person name="Arguello R."/>
            <person name="Artieri C.G."/>
            <person name="Barbash D.A."/>
            <person name="Barker D."/>
            <person name="Barsanti P."/>
            <person name="Batterham P."/>
            <person name="Batzoglou S."/>
            <person name="Begun D."/>
            <person name="Bhutkar A."/>
            <person name="Blanco E."/>
            <person name="Bosak S.A."/>
            <person name="Bradley R.K."/>
            <person name="Brand A.D."/>
            <person name="Brent M.R."/>
            <person name="Brooks A.N."/>
            <person name="Brown R.H."/>
            <person name="Butlin R.K."/>
            <person name="Caggese C."/>
            <person name="Calvi B.R."/>
            <person name="Bernardo de Carvalho A."/>
            <person name="Caspi A."/>
            <person name="Castrezana S."/>
            <person name="Celniker S.E."/>
            <person name="Chang J.L."/>
            <person name="Chapple C."/>
            <person name="Chatterji S."/>
            <person name="Chinwalla A."/>
            <person name="Civetta A."/>
            <person name="Clifton S.W."/>
            <person name="Comeron J.M."/>
            <person name="Costello J.C."/>
            <person name="Coyne J.A."/>
            <person name="Daub J."/>
            <person name="David R.G."/>
            <person name="Delcher A.L."/>
            <person name="Delehaunty K."/>
            <person name="Do C.B."/>
            <person name="Ebling H."/>
            <person name="Edwards K."/>
            <person name="Eickbush T."/>
            <person name="Evans J.D."/>
            <person name="Filipski A."/>
            <person name="Findeiss S."/>
            <person name="Freyhult E."/>
            <person name="Fulton L."/>
            <person name="Fulton R."/>
            <person name="Garcia A.C."/>
            <person name="Gardiner A."/>
            <person name="Garfield D.A."/>
            <person name="Garvin B.E."/>
            <person name="Gibson G."/>
            <person name="Gilbert D."/>
            <person name="Gnerre S."/>
            <person name="Godfrey J."/>
            <person name="Good R."/>
            <person name="Gotea V."/>
            <person name="Gravely B."/>
            <person name="Greenberg A.J."/>
            <person name="Griffiths-Jones S."/>
            <person name="Gross S."/>
            <person name="Guigo R."/>
            <person name="Gustafson E.A."/>
            <person name="Haerty W."/>
            <person name="Hahn M.W."/>
            <person name="Halligan D.L."/>
            <person name="Halpern A.L."/>
            <person name="Halter G.M."/>
            <person name="Han M.V."/>
            <person name="Heger A."/>
            <person name="Hillier L."/>
            <person name="Hinrichs A.S."/>
            <person name="Holmes I."/>
            <person name="Hoskins R.A."/>
            <person name="Hubisz M.J."/>
            <person name="Hultmark D."/>
            <person name="Huntley M.A."/>
            <person name="Jaffe D.B."/>
            <person name="Jagadeeshan S."/>
            <person name="Jeck W.R."/>
            <person name="Johnson J."/>
            <person name="Jones C.D."/>
            <person name="Jordan W.C."/>
            <person name="Karpen G.H."/>
            <person name="Kataoka E."/>
            <person name="Keightley P.D."/>
            <person name="Kheradpour P."/>
            <person name="Kirkness E.F."/>
            <person name="Koerich L.B."/>
            <person name="Kristiansen K."/>
            <person name="Kudrna D."/>
            <person name="Kulathinal R.J."/>
            <person name="Kumar S."/>
            <person name="Kwok R."/>
            <person name="Lander E."/>
            <person name="Langley C.H."/>
            <person name="Lapoint R."/>
            <person name="Lazzaro B.P."/>
            <person name="Lee S.J."/>
            <person name="Levesque L."/>
            <person name="Li R."/>
            <person name="Lin C.F."/>
            <person name="Lin M.F."/>
            <person name="Lindblad-Toh K."/>
            <person name="Llopart A."/>
            <person name="Long M."/>
            <person name="Low L."/>
            <person name="Lozovsky E."/>
            <person name="Lu J."/>
            <person name="Luo M."/>
            <person name="Machado C.A."/>
            <person name="Makalowski W."/>
            <person name="Marzo M."/>
            <person name="Matsuda M."/>
            <person name="Matzkin L."/>
            <person name="McAllister B."/>
            <person name="McBride C.S."/>
            <person name="McKernan B."/>
            <person name="McKernan K."/>
            <person name="Mendez-Lago M."/>
            <person name="Minx P."/>
            <person name="Mollenhauer M.U."/>
            <person name="Montooth K."/>
            <person name="Mount S.M."/>
            <person name="Mu X."/>
            <person name="Myers E."/>
            <person name="Negre B."/>
            <person name="Newfeld S."/>
            <person name="Nielsen R."/>
            <person name="Noor M.A."/>
            <person name="O'Grady P."/>
            <person name="Pachter L."/>
            <person name="Papaceit M."/>
            <person name="Parisi M.J."/>
            <person name="Parisi M."/>
            <person name="Parts L."/>
            <person name="Pedersen J.S."/>
            <person name="Pesole G."/>
            <person name="Phillippy A.M."/>
            <person name="Ponting C.P."/>
            <person name="Pop M."/>
            <person name="Porcelli D."/>
            <person name="Powell J.R."/>
            <person name="Prohaska S."/>
            <person name="Pruitt K."/>
            <person name="Puig M."/>
            <person name="Quesneville H."/>
            <person name="Ram K.R."/>
            <person name="Rand D."/>
            <person name="Rasmussen M.D."/>
            <person name="Reed L.K."/>
            <person name="Reenan R."/>
            <person name="Reily A."/>
            <person name="Remington K.A."/>
            <person name="Rieger T.T."/>
            <person name="Ritchie M.G."/>
            <person name="Robin C."/>
            <person name="Rogers Y.H."/>
            <person name="Rohde C."/>
            <person name="Rozas J."/>
            <person name="Rubenfield M.J."/>
            <person name="Ruiz A."/>
            <person name="Russo S."/>
            <person name="Salzberg S.L."/>
            <person name="Sanchez-Gracia A."/>
            <person name="Saranga D.J."/>
            <person name="Sato H."/>
            <person name="Schaeffer S.W."/>
            <person name="Schatz M.C."/>
            <person name="Schlenke T."/>
            <person name="Schwartz R."/>
            <person name="Segarra C."/>
            <person name="Singh R.S."/>
            <person name="Sirot L."/>
            <person name="Sirota M."/>
            <person name="Sisneros N.B."/>
            <person name="Smith C.D."/>
            <person name="Smith T.F."/>
            <person name="Spieth J."/>
            <person name="Stage D.E."/>
            <person name="Stark A."/>
            <person name="Stephan W."/>
            <person name="Strausberg R.L."/>
            <person name="Strempel S."/>
            <person name="Sturgill D."/>
            <person name="Sutton G."/>
            <person name="Sutton G.G."/>
            <person name="Tao W."/>
            <person name="Teichmann S."/>
            <person name="Tobari Y.N."/>
            <person name="Tomimura Y."/>
            <person name="Tsolas J.M."/>
            <person name="Valente V.L."/>
            <person name="Venter E."/>
            <person name="Venter J.C."/>
            <person name="Vicario S."/>
            <person name="Vieira F.G."/>
            <person name="Vilella A.J."/>
            <person name="Villasante A."/>
            <person name="Walenz B."/>
            <person name="Wang J."/>
            <person name="Wasserman M."/>
            <person name="Watts T."/>
            <person name="Wilson D."/>
            <person name="Wilson R.K."/>
            <person name="Wing R.A."/>
            <person name="Wolfner M.F."/>
            <person name="Wong A."/>
            <person name="Wong G.K."/>
            <person name="Wu C.I."/>
            <person name="Wu G."/>
            <person name="Yamamoto D."/>
            <person name="Yang H.P."/>
            <person name="Yang S.P."/>
            <person name="Yorke J.A."/>
            <person name="Yoshida K."/>
            <person name="Zdobnov E."/>
            <person name="Zhang P."/>
            <person name="Zhang Y."/>
            <person name="Zimin A.V."/>
            <person name="Baldwin J."/>
            <person name="Abdouelleil A."/>
            <person name="Abdulkadir J."/>
            <person name="Abebe A."/>
            <person name="Abera B."/>
            <person name="Abreu J."/>
            <person name="Acer S.C."/>
            <person name="Aftuck L."/>
            <person name="Alexander A."/>
            <person name="An P."/>
            <person name="Anderson E."/>
            <person name="Anderson S."/>
            <person name="Arachi H."/>
            <person name="Azer M."/>
            <person name="Bachantsang P."/>
            <person name="Barry A."/>
            <person name="Bayul T."/>
            <person name="Berlin A."/>
            <person name="Bessette D."/>
            <person name="Bloom T."/>
            <person name="Blye J."/>
            <person name="Boguslavskiy L."/>
            <person name="Bonnet C."/>
            <person name="Boukhgalter B."/>
            <person name="Bourzgui I."/>
            <person name="Brown A."/>
            <person name="Cahill P."/>
            <person name="Channer S."/>
            <person name="Cheshatsang Y."/>
            <person name="Chuda L."/>
            <person name="Citroen M."/>
            <person name="Collymore A."/>
            <person name="Cooke P."/>
            <person name="Costello M."/>
            <person name="D'Aco K."/>
            <person name="Daza R."/>
            <person name="De Haan G."/>
            <person name="DeGray S."/>
            <person name="DeMaso C."/>
            <person name="Dhargay N."/>
            <person name="Dooley K."/>
            <person name="Dooley E."/>
            <person name="Doricent M."/>
            <person name="Dorje P."/>
            <person name="Dorjee K."/>
            <person name="Dupes A."/>
            <person name="Elong R."/>
            <person name="Falk J."/>
            <person name="Farina A."/>
            <person name="Faro S."/>
            <person name="Ferguson D."/>
            <person name="Fisher S."/>
            <person name="Foley C.D."/>
            <person name="Franke A."/>
            <person name="Friedrich D."/>
            <person name="Gadbois L."/>
            <person name="Gearin G."/>
            <person name="Gearin C.R."/>
            <person name="Giannoukos G."/>
            <person name="Goode T."/>
            <person name="Graham J."/>
            <person name="Grandbois E."/>
            <person name="Grewal S."/>
            <person name="Gyaltsen K."/>
            <person name="Hafez N."/>
            <person name="Hagos B."/>
            <person name="Hall J."/>
            <person name="Henson C."/>
            <person name="Hollinger A."/>
            <person name="Honan T."/>
            <person name="Huard M.D."/>
            <person name="Hughes L."/>
            <person name="Hurhula B."/>
            <person name="Husby M.E."/>
            <person name="Kamat A."/>
            <person name="Kanga B."/>
            <person name="Kashin S."/>
            <person name="Khazanovich D."/>
            <person name="Kisner P."/>
            <person name="Lance K."/>
            <person name="Lara M."/>
            <person name="Lee W."/>
            <person name="Lennon N."/>
            <person name="Letendre F."/>
            <person name="LeVine R."/>
            <person name="Lipovsky A."/>
            <person name="Liu X."/>
            <person name="Liu J."/>
            <person name="Liu S."/>
            <person name="Lokyitsang T."/>
            <person name="Lokyitsang Y."/>
            <person name="Lubonja R."/>
            <person name="Lui A."/>
            <person name="MacDonald P."/>
            <person name="Magnisalis V."/>
            <person name="Maru K."/>
            <person name="Matthews C."/>
            <person name="McCusker W."/>
            <person name="McDonough S."/>
            <person name="Mehta T."/>
            <person name="Meldrim J."/>
            <person name="Meneus L."/>
            <person name="Mihai O."/>
            <person name="Mihalev A."/>
            <person name="Mihova T."/>
            <person name="Mittelman R."/>
            <person name="Mlenga V."/>
            <person name="Montmayeur A."/>
            <person name="Mulrain L."/>
            <person name="Navidi A."/>
            <person name="Naylor J."/>
            <person name="Negash T."/>
            <person name="Nguyen T."/>
            <person name="Nguyen N."/>
            <person name="Nicol R."/>
            <person name="Norbu C."/>
            <person name="Norbu N."/>
            <person name="Novod N."/>
            <person name="O'Neill B."/>
            <person name="Osman S."/>
            <person name="Markiewicz E."/>
            <person name="Oyono O.L."/>
            <person name="Patti C."/>
            <person name="Phunkhang P."/>
            <person name="Pierre F."/>
            <person name="Priest M."/>
            <person name="Raghuraman S."/>
            <person name="Rege F."/>
            <person name="Reyes R."/>
            <person name="Rise C."/>
            <person name="Rogov P."/>
            <person name="Ross K."/>
            <person name="Ryan E."/>
            <person name="Settipalli S."/>
            <person name="Shea T."/>
            <person name="Sherpa N."/>
            <person name="Shi L."/>
            <person name="Shih D."/>
            <person name="Sparrow T."/>
            <person name="Spaulding J."/>
            <person name="Stalker J."/>
            <person name="Stange-Thomann N."/>
            <person name="Stavropoulos S."/>
            <person name="Stone C."/>
            <person name="Strader C."/>
            <person name="Tesfaye S."/>
            <person name="Thomson T."/>
            <person name="Thoulutsang Y."/>
            <person name="Thoulutsang D."/>
            <person name="Topham K."/>
            <person name="Topping I."/>
            <person name="Tsamla T."/>
            <person name="Vassiliev H."/>
            <person name="Vo A."/>
            <person name="Wangchuk T."/>
            <person name="Wangdi T."/>
            <person name="Weiand M."/>
            <person name="Wilkinson J."/>
            <person name="Wilson A."/>
            <person name="Yadav S."/>
            <person name="Young G."/>
            <person name="Yu Q."/>
            <person name="Zembek L."/>
            <person name="Zhong D."/>
            <person name="Zimmer A."/>
            <person name="Zwirko Z."/>
            <person name="Jaffe D.B."/>
            <person name="Alvarez P."/>
            <person name="Brockman W."/>
            <person name="Butler J."/>
            <person name="Chin C."/>
            <person name="Gnerre S."/>
            <person name="Grabherr M."/>
            <person name="Kleber M."/>
            <person name="Mauceli E."/>
            <person name="MacCallum I."/>
        </authorList>
    </citation>
    <scope>NUCLEOTIDE SEQUENCE [LARGE SCALE GENOMIC DNA]</scope>
    <source>
        <strain evidence="2">Tucson 14024-0371.13</strain>
    </source>
</reference>
<protein>
    <recommendedName>
        <fullName evidence="3">TIL domain-containing protein</fullName>
    </recommendedName>
</protein>
<dbReference type="InParanoid" id="A0A0P9C526"/>
<sequence length="82" mass="9005">VAFKRNVEVFSPFVGYDPLKVCGGPCVCKKGYIIDTSIPACVLRSDCPKDVDQIEGVSRVTEFRCFGLNKSVTANKILFCNP</sequence>
<dbReference type="EMBL" id="CH902618">
    <property type="protein sequence ID" value="KPU78827.1"/>
    <property type="molecule type" value="Genomic_DNA"/>
</dbReference>
<dbReference type="Gene3D" id="2.10.25.10">
    <property type="entry name" value="Laminin"/>
    <property type="match status" value="1"/>
</dbReference>
<organism evidence="1 2">
    <name type="scientific">Drosophila ananassae</name>
    <name type="common">Fruit fly</name>
    <dbReference type="NCBI Taxonomy" id="7217"/>
    <lineage>
        <taxon>Eukaryota</taxon>
        <taxon>Metazoa</taxon>
        <taxon>Ecdysozoa</taxon>
        <taxon>Arthropoda</taxon>
        <taxon>Hexapoda</taxon>
        <taxon>Insecta</taxon>
        <taxon>Pterygota</taxon>
        <taxon>Neoptera</taxon>
        <taxon>Endopterygota</taxon>
        <taxon>Diptera</taxon>
        <taxon>Brachycera</taxon>
        <taxon>Muscomorpha</taxon>
        <taxon>Ephydroidea</taxon>
        <taxon>Drosophilidae</taxon>
        <taxon>Drosophila</taxon>
        <taxon>Sophophora</taxon>
    </lineage>
</organism>